<dbReference type="PANTHER" id="PTHR34853:SF1">
    <property type="entry name" value="LIPASE 5"/>
    <property type="match status" value="1"/>
</dbReference>
<dbReference type="InterPro" id="IPR029058">
    <property type="entry name" value="AB_hydrolase_fold"/>
</dbReference>
<sequence>MRSMRVPSPIRPSGRSRRGGVVGVLAALAAVAALLAVPAAPVQARAGGLDDPFYDYTGSTPLADLAPGTVLNTRTVPYSIQGLPLPITATQLLYRTEDALGRPVVNATTVVKPLVPLGEPKVLSYQSFYDSLNPADQPSTVIAGGQGLGAGNVNVETLIFAPALLAGFTINIPDTQGQQADFAAGPEYGVTTIDSLRAISRSDATGVGTSAKIGLLGYSGGAIASEWAAELVAERAPAIARRIVGTAIGGVLVKPSTNLHYISGSQVWAGVAPMALVGIARAYDLDLSPYVNARGRAIMKKLQNAPISQVLGFYPGLTWTDIAKKRYPTPESVPVYVRIANQLIMSTGGTPTSPMFIGQGTGGELEGTAAGGPGIGKGDGVMVAGDVRSLARRYCDRGVTLQYRQYPLSHFTTVALWLPEAYGWLLQRFAGVAAPSSCGSIAAGNSLAPISVER</sequence>
<reference evidence="2" key="1">
    <citation type="journal article" date="2019" name="Int. J. Syst. Evol. Microbiol.">
        <title>The Global Catalogue of Microorganisms (GCM) 10K type strain sequencing project: providing services to taxonomists for standard genome sequencing and annotation.</title>
        <authorList>
            <consortium name="The Broad Institute Genomics Platform"/>
            <consortium name="The Broad Institute Genome Sequencing Center for Infectious Disease"/>
            <person name="Wu L."/>
            <person name="Ma J."/>
        </authorList>
    </citation>
    <scope>NUCLEOTIDE SEQUENCE [LARGE SCALE GENOMIC DNA]</scope>
    <source>
        <strain evidence="2">JCM 16703</strain>
    </source>
</reference>
<protein>
    <submittedName>
        <fullName evidence="1">Lipase family protein</fullName>
    </submittedName>
</protein>
<dbReference type="Gene3D" id="3.40.50.1820">
    <property type="entry name" value="alpha/beta hydrolase"/>
    <property type="match status" value="1"/>
</dbReference>
<organism evidence="1 2">
    <name type="scientific">Nocardioides fonticola</name>
    <dbReference type="NCBI Taxonomy" id="450363"/>
    <lineage>
        <taxon>Bacteria</taxon>
        <taxon>Bacillati</taxon>
        <taxon>Actinomycetota</taxon>
        <taxon>Actinomycetes</taxon>
        <taxon>Propionibacteriales</taxon>
        <taxon>Nocardioidaceae</taxon>
        <taxon>Nocardioides</taxon>
    </lineage>
</organism>
<proteinExistence type="predicted"/>
<dbReference type="SUPFAM" id="SSF53474">
    <property type="entry name" value="alpha/beta-Hydrolases"/>
    <property type="match status" value="1"/>
</dbReference>
<dbReference type="InterPro" id="IPR005152">
    <property type="entry name" value="Lipase_secreted"/>
</dbReference>
<evidence type="ECO:0000313" key="2">
    <source>
        <dbReference type="Proteomes" id="UP001501495"/>
    </source>
</evidence>
<dbReference type="EMBL" id="BAAAZH010000003">
    <property type="protein sequence ID" value="GAA4110385.1"/>
    <property type="molecule type" value="Genomic_DNA"/>
</dbReference>
<keyword evidence="2" id="KW-1185">Reference proteome</keyword>
<comment type="caution">
    <text evidence="1">The sequence shown here is derived from an EMBL/GenBank/DDBJ whole genome shotgun (WGS) entry which is preliminary data.</text>
</comment>
<dbReference type="InterPro" id="IPR006311">
    <property type="entry name" value="TAT_signal"/>
</dbReference>
<evidence type="ECO:0000313" key="1">
    <source>
        <dbReference type="EMBL" id="GAA4110385.1"/>
    </source>
</evidence>
<gene>
    <name evidence="1" type="ORF">GCM10022215_05500</name>
</gene>
<dbReference type="Pfam" id="PF03583">
    <property type="entry name" value="LIP"/>
    <property type="match status" value="1"/>
</dbReference>
<dbReference type="Gene3D" id="1.10.260.130">
    <property type="match status" value="1"/>
</dbReference>
<accession>A0ABP7XC08</accession>
<dbReference type="PIRSF" id="PIRSF029171">
    <property type="entry name" value="Esterase_LipA"/>
    <property type="match status" value="1"/>
</dbReference>
<name>A0ABP7XC08_9ACTN</name>
<dbReference type="Proteomes" id="UP001501495">
    <property type="component" value="Unassembled WGS sequence"/>
</dbReference>
<dbReference type="PROSITE" id="PS51318">
    <property type="entry name" value="TAT"/>
    <property type="match status" value="1"/>
</dbReference>
<dbReference type="PANTHER" id="PTHR34853">
    <property type="match status" value="1"/>
</dbReference>